<dbReference type="InterPro" id="IPR043129">
    <property type="entry name" value="ATPase_NBD"/>
</dbReference>
<keyword evidence="7 9" id="KW-0067">ATP-binding</keyword>
<dbReference type="GO" id="GO:0006083">
    <property type="term" value="P:acetate metabolic process"/>
    <property type="evidence" value="ECO:0007669"/>
    <property type="project" value="TreeGrafter"/>
</dbReference>
<organism evidence="11 12">
    <name type="scientific">Tardiphaga robiniae</name>
    <dbReference type="NCBI Taxonomy" id="943830"/>
    <lineage>
        <taxon>Bacteria</taxon>
        <taxon>Pseudomonadati</taxon>
        <taxon>Pseudomonadota</taxon>
        <taxon>Alphaproteobacteria</taxon>
        <taxon>Hyphomicrobiales</taxon>
        <taxon>Nitrobacteraceae</taxon>
        <taxon>Tardiphaga</taxon>
    </lineage>
</organism>
<dbReference type="GO" id="GO:0008776">
    <property type="term" value="F:acetate kinase activity"/>
    <property type="evidence" value="ECO:0007669"/>
    <property type="project" value="UniProtKB-UniRule"/>
</dbReference>
<feature type="binding site" evidence="9">
    <location>
        <begin position="328"/>
        <end position="332"/>
    </location>
    <ligand>
        <name>ATP</name>
        <dbReference type="ChEBI" id="CHEBI:30616"/>
    </ligand>
</feature>
<accession>A0A7G6U1X1</accession>
<evidence type="ECO:0000256" key="7">
    <source>
        <dbReference type="ARBA" id="ARBA00022840"/>
    </source>
</evidence>
<dbReference type="PANTHER" id="PTHR21060">
    <property type="entry name" value="ACETATE KINASE"/>
    <property type="match status" value="1"/>
</dbReference>
<dbReference type="HAMAP" id="MF_00020">
    <property type="entry name" value="Acetate_kinase"/>
    <property type="match status" value="1"/>
</dbReference>
<feature type="binding site" evidence="9">
    <location>
        <position position="93"/>
    </location>
    <ligand>
        <name>substrate</name>
    </ligand>
</feature>
<dbReference type="PROSITE" id="PS01075">
    <property type="entry name" value="ACETATE_KINASE_1"/>
    <property type="match status" value="1"/>
</dbReference>
<comment type="subcellular location">
    <subcellularLocation>
        <location evidence="9">Cytoplasm</location>
    </subcellularLocation>
</comment>
<evidence type="ECO:0000256" key="2">
    <source>
        <dbReference type="ARBA" id="ARBA00022490"/>
    </source>
</evidence>
<evidence type="ECO:0000256" key="9">
    <source>
        <dbReference type="HAMAP-Rule" id="MF_00020"/>
    </source>
</evidence>
<dbReference type="GO" id="GO:0005829">
    <property type="term" value="C:cytosol"/>
    <property type="evidence" value="ECO:0007669"/>
    <property type="project" value="TreeGrafter"/>
</dbReference>
<proteinExistence type="inferred from homology"/>
<keyword evidence="5 9" id="KW-0547">Nucleotide-binding</keyword>
<dbReference type="PANTHER" id="PTHR21060:SF21">
    <property type="entry name" value="ACETATE KINASE"/>
    <property type="match status" value="1"/>
</dbReference>
<dbReference type="EMBL" id="CP050292">
    <property type="protein sequence ID" value="QND73003.1"/>
    <property type="molecule type" value="Genomic_DNA"/>
</dbReference>
<dbReference type="NCBIfam" id="TIGR00016">
    <property type="entry name" value="ackA"/>
    <property type="match status" value="1"/>
</dbReference>
<feature type="site" description="Transition state stabilizer" evidence="9">
    <location>
        <position position="241"/>
    </location>
</feature>
<keyword evidence="6 9" id="KW-0418">Kinase</keyword>
<dbReference type="Proteomes" id="UP000515291">
    <property type="component" value="Chromosome"/>
</dbReference>
<dbReference type="InterPro" id="IPR000890">
    <property type="entry name" value="Aliphatic_acid_kin_short-chain"/>
</dbReference>
<feature type="binding site" evidence="9">
    <location>
        <begin position="283"/>
        <end position="285"/>
    </location>
    <ligand>
        <name>ATP</name>
        <dbReference type="ChEBI" id="CHEBI:30616"/>
    </ligand>
</feature>
<dbReference type="InterPro" id="IPR004372">
    <property type="entry name" value="Ac/propionate_kinase"/>
</dbReference>
<dbReference type="RefSeq" id="WP_184511880.1">
    <property type="nucleotide sequence ID" value="NZ_CP050292.1"/>
</dbReference>
<dbReference type="EC" id="2.7.2.1" evidence="9"/>
<evidence type="ECO:0000256" key="5">
    <source>
        <dbReference type="ARBA" id="ARBA00022741"/>
    </source>
</evidence>
<comment type="cofactor">
    <cofactor evidence="9">
        <name>Mg(2+)</name>
        <dbReference type="ChEBI" id="CHEBI:18420"/>
    </cofactor>
    <cofactor evidence="9">
        <name>Mn(2+)</name>
        <dbReference type="ChEBI" id="CHEBI:29035"/>
    </cofactor>
    <text evidence="9">Mg(2+). Can also accept Mn(2+).</text>
</comment>
<feature type="active site" description="Proton donor/acceptor" evidence="9">
    <location>
        <position position="150"/>
    </location>
</feature>
<dbReference type="Pfam" id="PF00871">
    <property type="entry name" value="Acetate_kinase"/>
    <property type="match status" value="1"/>
</dbReference>
<name>A0A7G6U1X1_9BRAD</name>
<feature type="site" description="Transition state stabilizer" evidence="9">
    <location>
        <position position="181"/>
    </location>
</feature>
<protein>
    <recommendedName>
        <fullName evidence="9">Acetate kinase</fullName>
        <ecNumber evidence="9">2.7.2.1</ecNumber>
    </recommendedName>
    <alternativeName>
        <fullName evidence="9">Acetokinase</fullName>
    </alternativeName>
</protein>
<evidence type="ECO:0000256" key="1">
    <source>
        <dbReference type="ARBA" id="ARBA00008748"/>
    </source>
</evidence>
<comment type="pathway">
    <text evidence="9">Metabolic intermediate biosynthesis; acetyl-CoA biosynthesis; acetyl-CoA from acetate: step 1/2.</text>
</comment>
<dbReference type="InterPro" id="IPR023865">
    <property type="entry name" value="Aliphatic_acid_kinase_CS"/>
</dbReference>
<dbReference type="KEGG" id="trb:HB776_18700"/>
<keyword evidence="2 9" id="KW-0963">Cytoplasm</keyword>
<evidence type="ECO:0000256" key="8">
    <source>
        <dbReference type="ARBA" id="ARBA00022842"/>
    </source>
</evidence>
<feature type="binding site" evidence="9">
    <location>
        <position position="379"/>
    </location>
    <ligand>
        <name>Mg(2+)</name>
        <dbReference type="ChEBI" id="CHEBI:18420"/>
    </ligand>
</feature>
<evidence type="ECO:0000256" key="6">
    <source>
        <dbReference type="ARBA" id="ARBA00022777"/>
    </source>
</evidence>
<dbReference type="PIRSF" id="PIRSF000722">
    <property type="entry name" value="Acetate_prop_kin"/>
    <property type="match status" value="1"/>
</dbReference>
<keyword evidence="3 9" id="KW-0808">Transferase</keyword>
<reference evidence="12" key="1">
    <citation type="journal article" date="2020" name="Mol. Plant Microbe">
        <title>Rhizobial microsymbionts of the narrowly endemic Oxytropis species growing in Kamchatka are characterized by significant genetic diversity and possess a set of genes that are associated with T3SS and T6SS secretion systems and can affect the development of symbiosis.</title>
        <authorList>
            <person name="Safronova V."/>
            <person name="Guro P."/>
            <person name="Sazanova A."/>
            <person name="Kuznetsova I."/>
            <person name="Belimov A."/>
            <person name="Yakubov V."/>
            <person name="Chirak E."/>
            <person name="Afonin A."/>
            <person name="Gogolev Y."/>
            <person name="Andronov E."/>
            <person name="Tikhonovich I."/>
        </authorList>
    </citation>
    <scope>NUCLEOTIDE SEQUENCE [LARGE SCALE GENOMIC DNA]</scope>
    <source>
        <strain evidence="12">581</strain>
    </source>
</reference>
<comment type="subunit">
    <text evidence="9">Homodimer.</text>
</comment>
<comment type="catalytic activity">
    <reaction evidence="9">
        <text>acetate + ATP = acetyl phosphate + ADP</text>
        <dbReference type="Rhea" id="RHEA:11352"/>
        <dbReference type="ChEBI" id="CHEBI:22191"/>
        <dbReference type="ChEBI" id="CHEBI:30089"/>
        <dbReference type="ChEBI" id="CHEBI:30616"/>
        <dbReference type="ChEBI" id="CHEBI:456216"/>
        <dbReference type="EC" id="2.7.2.1"/>
    </reaction>
</comment>
<feature type="binding site" evidence="9">
    <location>
        <begin position="208"/>
        <end position="212"/>
    </location>
    <ligand>
        <name>ATP</name>
        <dbReference type="ChEBI" id="CHEBI:30616"/>
    </ligand>
</feature>
<sequence>MPDAVLVVNSGSSSIKLALFDIASDGGPRLLCRGSLDEHEVEPRLTIKETDGAILYDRHRKVADGHGEELLLDALNWVDGYLASDDLIAVGHRVVHGGLAFATPVRLTGSIVNELAKLTPMAPVHQPRCLSPIRAIMTERPELPQIACFDTAFHHSLPASATRFAIPRQLHDTGIRRYGFHGLSFEFIAGRLQELSPSPAEKRCIIAHLGSGASLCAMRGGASIDTTMGFTPLDGLVMATRCGAIDPGVLLYLQQDRGMSTADLENLLYRESGLLGVSGLSGDMRALLASKDPHASEAIDLFVASIARETAMMVNSLGGLDCLIFTGGVGEHAQEIRRRVCEQLNWLGLTVDAEANDAGFACISTRDSRIEIRIIPTNEELIIARYCVRDLADCESAST</sequence>
<comment type="function">
    <text evidence="9">Catalyzes the formation of acetyl phosphate from acetate and ATP. Can also catalyze the reverse reaction.</text>
</comment>
<feature type="binding site" evidence="9">
    <location>
        <position position="16"/>
    </location>
    <ligand>
        <name>ATP</name>
        <dbReference type="ChEBI" id="CHEBI:30616"/>
    </ligand>
</feature>
<comment type="similarity">
    <text evidence="1 9 10">Belongs to the acetokinase family.</text>
</comment>
<evidence type="ECO:0000256" key="10">
    <source>
        <dbReference type="RuleBase" id="RU003835"/>
    </source>
</evidence>
<evidence type="ECO:0000313" key="11">
    <source>
        <dbReference type="EMBL" id="QND73003.1"/>
    </source>
</evidence>
<evidence type="ECO:0000313" key="12">
    <source>
        <dbReference type="Proteomes" id="UP000515291"/>
    </source>
</evidence>
<dbReference type="GO" id="GO:0000287">
    <property type="term" value="F:magnesium ion binding"/>
    <property type="evidence" value="ECO:0007669"/>
    <property type="project" value="UniProtKB-UniRule"/>
</dbReference>
<dbReference type="SUPFAM" id="SSF53067">
    <property type="entry name" value="Actin-like ATPase domain"/>
    <property type="match status" value="2"/>
</dbReference>
<dbReference type="AlphaFoldDB" id="A0A7G6U1X1"/>
<dbReference type="GO" id="GO:0005524">
    <property type="term" value="F:ATP binding"/>
    <property type="evidence" value="ECO:0007669"/>
    <property type="project" value="UniProtKB-KW"/>
</dbReference>
<dbReference type="PRINTS" id="PR00471">
    <property type="entry name" value="ACETATEKNASE"/>
</dbReference>
<keyword evidence="4 9" id="KW-0479">Metal-binding</keyword>
<dbReference type="GO" id="GO:0006085">
    <property type="term" value="P:acetyl-CoA biosynthetic process"/>
    <property type="evidence" value="ECO:0007669"/>
    <property type="project" value="UniProtKB-UniRule"/>
</dbReference>
<feature type="binding site" evidence="9">
    <location>
        <position position="9"/>
    </location>
    <ligand>
        <name>Mg(2+)</name>
        <dbReference type="ChEBI" id="CHEBI:18420"/>
    </ligand>
</feature>
<dbReference type="UniPathway" id="UPA00340">
    <property type="reaction ID" value="UER00458"/>
</dbReference>
<evidence type="ECO:0000256" key="4">
    <source>
        <dbReference type="ARBA" id="ARBA00022723"/>
    </source>
</evidence>
<keyword evidence="8 9" id="KW-0460">Magnesium</keyword>
<gene>
    <name evidence="9" type="primary">ackA</name>
    <name evidence="11" type="ORF">HB776_18700</name>
</gene>
<dbReference type="Gene3D" id="3.30.420.40">
    <property type="match status" value="2"/>
</dbReference>
<evidence type="ECO:0000256" key="3">
    <source>
        <dbReference type="ARBA" id="ARBA00022679"/>
    </source>
</evidence>